<feature type="compositionally biased region" description="Polar residues" evidence="1">
    <location>
        <begin position="49"/>
        <end position="66"/>
    </location>
</feature>
<evidence type="ECO:0000256" key="1">
    <source>
        <dbReference type="SAM" id="MobiDB-lite"/>
    </source>
</evidence>
<reference evidence="2 3" key="1">
    <citation type="submission" date="2013-11" db="EMBL/GenBank/DDBJ databases">
        <title>The Genome Sequence of Phytophthora parasitica P1976.</title>
        <authorList>
            <consortium name="The Broad Institute Genomics Platform"/>
            <person name="Russ C."/>
            <person name="Tyler B."/>
            <person name="Panabieres F."/>
            <person name="Shan W."/>
            <person name="Tripathy S."/>
            <person name="Grunwald N."/>
            <person name="Machado M."/>
            <person name="Johnson C.S."/>
            <person name="Walker B."/>
            <person name="Young S."/>
            <person name="Zeng Q."/>
            <person name="Gargeya S."/>
            <person name="Fitzgerald M."/>
            <person name="Haas B."/>
            <person name="Abouelleil A."/>
            <person name="Allen A.W."/>
            <person name="Alvarado L."/>
            <person name="Arachchi H.M."/>
            <person name="Berlin A.M."/>
            <person name="Chapman S.B."/>
            <person name="Gainer-Dewar J."/>
            <person name="Goldberg J."/>
            <person name="Griggs A."/>
            <person name="Gujja S."/>
            <person name="Hansen M."/>
            <person name="Howarth C."/>
            <person name="Imamovic A."/>
            <person name="Ireland A."/>
            <person name="Larimer J."/>
            <person name="McCowan C."/>
            <person name="Murphy C."/>
            <person name="Pearson M."/>
            <person name="Poon T.W."/>
            <person name="Priest M."/>
            <person name="Roberts A."/>
            <person name="Saif S."/>
            <person name="Shea T."/>
            <person name="Sisk P."/>
            <person name="Sykes S."/>
            <person name="Wortman J."/>
            <person name="Nusbaum C."/>
            <person name="Birren B."/>
        </authorList>
    </citation>
    <scope>NUCLEOTIDE SEQUENCE [LARGE SCALE GENOMIC DNA]</scope>
    <source>
        <strain evidence="2 3">P1976</strain>
    </source>
</reference>
<dbReference type="AlphaFoldDB" id="A0A081A4J3"/>
<sequence>MRGKCSFSDYDFTDADDVDVTKCVKPSASIAIKANSGKKSFGDKSSSKTAHPTSATPTKHANTNTEETARRYELQKDTRDGEVASPRLTTQLTISDTFMKMTALAAAVTMLNKRTSRPANARSFISPLKTT</sequence>
<feature type="region of interest" description="Disordered" evidence="1">
    <location>
        <begin position="34"/>
        <end position="87"/>
    </location>
</feature>
<name>A0A081A4J3_PHYNI</name>
<proteinExistence type="predicted"/>
<accession>A0A081A4J3</accession>
<dbReference type="EMBL" id="ANJA01001842">
    <property type="protein sequence ID" value="ETO73804.1"/>
    <property type="molecule type" value="Genomic_DNA"/>
</dbReference>
<evidence type="ECO:0000313" key="3">
    <source>
        <dbReference type="Proteomes" id="UP000028582"/>
    </source>
</evidence>
<protein>
    <submittedName>
        <fullName evidence="2">Uncharacterized protein</fullName>
    </submittedName>
</protein>
<gene>
    <name evidence="2" type="ORF">F444_10285</name>
</gene>
<dbReference type="Proteomes" id="UP000028582">
    <property type="component" value="Unassembled WGS sequence"/>
</dbReference>
<evidence type="ECO:0000313" key="2">
    <source>
        <dbReference type="EMBL" id="ETO73804.1"/>
    </source>
</evidence>
<comment type="caution">
    <text evidence="2">The sequence shown here is derived from an EMBL/GenBank/DDBJ whole genome shotgun (WGS) entry which is preliminary data.</text>
</comment>
<organism evidence="2 3">
    <name type="scientific">Phytophthora nicotianae P1976</name>
    <dbReference type="NCBI Taxonomy" id="1317066"/>
    <lineage>
        <taxon>Eukaryota</taxon>
        <taxon>Sar</taxon>
        <taxon>Stramenopiles</taxon>
        <taxon>Oomycota</taxon>
        <taxon>Peronosporomycetes</taxon>
        <taxon>Peronosporales</taxon>
        <taxon>Peronosporaceae</taxon>
        <taxon>Phytophthora</taxon>
    </lineage>
</organism>
<feature type="compositionally biased region" description="Basic and acidic residues" evidence="1">
    <location>
        <begin position="67"/>
        <end position="82"/>
    </location>
</feature>